<dbReference type="EMBL" id="FN648549">
    <property type="protein sequence ID" value="CBJ32686.1"/>
    <property type="molecule type" value="Genomic_DNA"/>
</dbReference>
<dbReference type="OrthoDB" id="10342382at2759"/>
<dbReference type="InParanoid" id="D7FZ69"/>
<sequence length="335" mass="35481">MLVIRHLITITTTPNQAREVPSMRVSGGLLATLVTVTSASSRLDVIDLPTGFSPEGITSGGGWTAFVGSLVDGNIWKGDLKTGEGEVMELDAPGPAAGLSHDRRSGYLFVAGAFSGTGRVYDEDFALVADLDFGDVGTSIINDVVVTKGAAFYTDSFQPHIYKVNLDRETGALVDGSSFETLVLGDNFPFVEEAINLNGIEVTDDGSALIVVNSESQQVYAVDPDTGDATVIDLGGDVLGPRGDGLVLRKNTLWVSDNVLEQIYEVSLSADLSCGSVATRTLSNPLFDRQTTAMRKGNSLYAVNAKLDVAEEDIATTAYEIVRVDRDGGELACDE</sequence>
<name>D7FZ69_ECTSI</name>
<protein>
    <submittedName>
        <fullName evidence="1">Superoxide dismutase</fullName>
    </submittedName>
</protein>
<dbReference type="EMBL" id="FN649740">
    <property type="protein sequence ID" value="CBJ32686.1"/>
    <property type="molecule type" value="Genomic_DNA"/>
</dbReference>
<evidence type="ECO:0000313" key="2">
    <source>
        <dbReference type="Proteomes" id="UP000002630"/>
    </source>
</evidence>
<dbReference type="Gene3D" id="2.120.10.30">
    <property type="entry name" value="TolB, C-terminal domain"/>
    <property type="match status" value="1"/>
</dbReference>
<dbReference type="STRING" id="2880.D7FZ69"/>
<evidence type="ECO:0000313" key="1">
    <source>
        <dbReference type="EMBL" id="CBJ32686.1"/>
    </source>
</evidence>
<organism evidence="1 2">
    <name type="scientific">Ectocarpus siliculosus</name>
    <name type="common">Brown alga</name>
    <name type="synonym">Conferva siliculosa</name>
    <dbReference type="NCBI Taxonomy" id="2880"/>
    <lineage>
        <taxon>Eukaryota</taxon>
        <taxon>Sar</taxon>
        <taxon>Stramenopiles</taxon>
        <taxon>Ochrophyta</taxon>
        <taxon>PX clade</taxon>
        <taxon>Phaeophyceae</taxon>
        <taxon>Ectocarpales</taxon>
        <taxon>Ectocarpaceae</taxon>
        <taxon>Ectocarpus</taxon>
    </lineage>
</organism>
<dbReference type="SUPFAM" id="SSF63825">
    <property type="entry name" value="YWTD domain"/>
    <property type="match status" value="1"/>
</dbReference>
<accession>D7FZ69</accession>
<proteinExistence type="predicted"/>
<gene>
    <name evidence="1" type="ORF">Esi_0356_0017</name>
</gene>
<dbReference type="eggNOG" id="ENOG502SZPX">
    <property type="taxonomic scope" value="Eukaryota"/>
</dbReference>
<dbReference type="AlphaFoldDB" id="D7FZ69"/>
<reference evidence="1 2" key="1">
    <citation type="journal article" date="2010" name="Nature">
        <title>The Ectocarpus genome and the independent evolution of multicellularity in brown algae.</title>
        <authorList>
            <person name="Cock J.M."/>
            <person name="Sterck L."/>
            <person name="Rouze P."/>
            <person name="Scornet D."/>
            <person name="Allen A.E."/>
            <person name="Amoutzias G."/>
            <person name="Anthouard V."/>
            <person name="Artiguenave F."/>
            <person name="Aury J.M."/>
            <person name="Badger J.H."/>
            <person name="Beszteri B."/>
            <person name="Billiau K."/>
            <person name="Bonnet E."/>
            <person name="Bothwell J.H."/>
            <person name="Bowler C."/>
            <person name="Boyen C."/>
            <person name="Brownlee C."/>
            <person name="Carrano C.J."/>
            <person name="Charrier B."/>
            <person name="Cho G.Y."/>
            <person name="Coelho S.M."/>
            <person name="Collen J."/>
            <person name="Corre E."/>
            <person name="Da Silva C."/>
            <person name="Delage L."/>
            <person name="Delaroque N."/>
            <person name="Dittami S.M."/>
            <person name="Doulbeau S."/>
            <person name="Elias M."/>
            <person name="Farnham G."/>
            <person name="Gachon C.M."/>
            <person name="Gschloessl B."/>
            <person name="Heesch S."/>
            <person name="Jabbari K."/>
            <person name="Jubin C."/>
            <person name="Kawai H."/>
            <person name="Kimura K."/>
            <person name="Kloareg B."/>
            <person name="Kupper F.C."/>
            <person name="Lang D."/>
            <person name="Le Bail A."/>
            <person name="Leblanc C."/>
            <person name="Lerouge P."/>
            <person name="Lohr M."/>
            <person name="Lopez P.J."/>
            <person name="Martens C."/>
            <person name="Maumus F."/>
            <person name="Michel G."/>
            <person name="Miranda-Saavedra D."/>
            <person name="Morales J."/>
            <person name="Moreau H."/>
            <person name="Motomura T."/>
            <person name="Nagasato C."/>
            <person name="Napoli C.A."/>
            <person name="Nelson D.R."/>
            <person name="Nyvall-Collen P."/>
            <person name="Peters A.F."/>
            <person name="Pommier C."/>
            <person name="Potin P."/>
            <person name="Poulain J."/>
            <person name="Quesneville H."/>
            <person name="Read B."/>
            <person name="Rensing S.A."/>
            <person name="Ritter A."/>
            <person name="Rousvoal S."/>
            <person name="Samanta M."/>
            <person name="Samson G."/>
            <person name="Schroeder D.C."/>
            <person name="Segurens B."/>
            <person name="Strittmatter M."/>
            <person name="Tonon T."/>
            <person name="Tregear J.W."/>
            <person name="Valentin K."/>
            <person name="von Dassow P."/>
            <person name="Yamagishi T."/>
            <person name="Van de Peer Y."/>
            <person name="Wincker P."/>
        </authorList>
    </citation>
    <scope>NUCLEOTIDE SEQUENCE [LARGE SCALE GENOMIC DNA]</scope>
    <source>
        <strain evidence="2">Ec32 / CCAP1310/4</strain>
    </source>
</reference>
<keyword evidence="2" id="KW-1185">Reference proteome</keyword>
<dbReference type="Proteomes" id="UP000002630">
    <property type="component" value="Linkage Group LG15"/>
</dbReference>
<dbReference type="InterPro" id="IPR011042">
    <property type="entry name" value="6-blade_b-propeller_TolB-like"/>
</dbReference>